<evidence type="ECO:0000256" key="1">
    <source>
        <dbReference type="ARBA" id="ARBA00022723"/>
    </source>
</evidence>
<dbReference type="SMART" id="SM00184">
    <property type="entry name" value="RING"/>
    <property type="match status" value="1"/>
</dbReference>
<evidence type="ECO:0000256" key="3">
    <source>
        <dbReference type="ARBA" id="ARBA00022833"/>
    </source>
</evidence>
<dbReference type="PROSITE" id="PS50089">
    <property type="entry name" value="ZF_RING_2"/>
    <property type="match status" value="1"/>
</dbReference>
<evidence type="ECO:0000256" key="5">
    <source>
        <dbReference type="SAM" id="Phobius"/>
    </source>
</evidence>
<comment type="caution">
    <text evidence="7">The sequence shown here is derived from an EMBL/GenBank/DDBJ whole genome shotgun (WGS) entry which is preliminary data.</text>
</comment>
<keyword evidence="5" id="KW-1133">Transmembrane helix</keyword>
<evidence type="ECO:0000313" key="7">
    <source>
        <dbReference type="EMBL" id="KAF6018613.1"/>
    </source>
</evidence>
<dbReference type="EMBL" id="VXIV02003292">
    <property type="protein sequence ID" value="KAF6018613.1"/>
    <property type="molecule type" value="Genomic_DNA"/>
</dbReference>
<dbReference type="PANTHER" id="PTHR25462">
    <property type="entry name" value="BONUS, ISOFORM C-RELATED"/>
    <property type="match status" value="1"/>
</dbReference>
<dbReference type="PANTHER" id="PTHR25462:SF296">
    <property type="entry name" value="MEIOTIC P26, ISOFORM F"/>
    <property type="match status" value="1"/>
</dbReference>
<dbReference type="SUPFAM" id="SSF57850">
    <property type="entry name" value="RING/U-box"/>
    <property type="match status" value="1"/>
</dbReference>
<dbReference type="OrthoDB" id="6105938at2759"/>
<proteinExistence type="predicted"/>
<dbReference type="InterPro" id="IPR047153">
    <property type="entry name" value="TRIM45/56/19-like"/>
</dbReference>
<dbReference type="Proteomes" id="UP000593567">
    <property type="component" value="Unassembled WGS sequence"/>
</dbReference>
<keyword evidence="2 4" id="KW-0863">Zinc-finger</keyword>
<dbReference type="PROSITE" id="PS00518">
    <property type="entry name" value="ZF_RING_1"/>
    <property type="match status" value="1"/>
</dbReference>
<protein>
    <submittedName>
        <fullName evidence="7">Nhl-1</fullName>
    </submittedName>
</protein>
<dbReference type="InterPro" id="IPR018957">
    <property type="entry name" value="Znf_C3HC4_RING-type"/>
</dbReference>
<keyword evidence="3" id="KW-0862">Zinc</keyword>
<keyword evidence="8" id="KW-1185">Reference proteome</keyword>
<reference evidence="7" key="1">
    <citation type="submission" date="2020-06" db="EMBL/GenBank/DDBJ databases">
        <title>Draft genome of Bugula neritina, a colonial animal packing powerful symbionts and potential medicines.</title>
        <authorList>
            <person name="Rayko M."/>
        </authorList>
    </citation>
    <scope>NUCLEOTIDE SEQUENCE [LARGE SCALE GENOMIC DNA]</scope>
    <source>
        <strain evidence="7">Kwan_BN1</strain>
    </source>
</reference>
<evidence type="ECO:0000256" key="4">
    <source>
        <dbReference type="PROSITE-ProRule" id="PRU00175"/>
    </source>
</evidence>
<dbReference type="GO" id="GO:0008270">
    <property type="term" value="F:zinc ion binding"/>
    <property type="evidence" value="ECO:0007669"/>
    <property type="project" value="UniProtKB-KW"/>
</dbReference>
<gene>
    <name evidence="7" type="ORF">EB796_023102</name>
</gene>
<dbReference type="Gene3D" id="3.30.40.10">
    <property type="entry name" value="Zinc/RING finger domain, C3HC4 (zinc finger)"/>
    <property type="match status" value="1"/>
</dbReference>
<sequence>MTRELEDSRETVSCAVCTQLFQDARILNCSHSFCLQCLIGCQSQAGSDGLTEQHCPICRELTVPNLEELTQLPPNVFANKVAELIRENDRQNNRSQSNNDEAEEDLASRFYVGDLLSSGREEPAAQPVWSGHTTAMISLSVVVACCSYLFGGTVLGSLVALCVIELASL</sequence>
<accession>A0A7J7IXG2</accession>
<keyword evidence="1" id="KW-0479">Metal-binding</keyword>
<name>A0A7J7IXG2_BUGNE</name>
<dbReference type="AlphaFoldDB" id="A0A7J7IXG2"/>
<dbReference type="InterPro" id="IPR013083">
    <property type="entry name" value="Znf_RING/FYVE/PHD"/>
</dbReference>
<keyword evidence="5" id="KW-0812">Transmembrane</keyword>
<feature type="domain" description="RING-type" evidence="6">
    <location>
        <begin position="14"/>
        <end position="59"/>
    </location>
</feature>
<dbReference type="Pfam" id="PF00097">
    <property type="entry name" value="zf-C3HC4"/>
    <property type="match status" value="1"/>
</dbReference>
<evidence type="ECO:0000259" key="6">
    <source>
        <dbReference type="PROSITE" id="PS50089"/>
    </source>
</evidence>
<organism evidence="7 8">
    <name type="scientific">Bugula neritina</name>
    <name type="common">Brown bryozoan</name>
    <name type="synonym">Sertularia neritina</name>
    <dbReference type="NCBI Taxonomy" id="10212"/>
    <lineage>
        <taxon>Eukaryota</taxon>
        <taxon>Metazoa</taxon>
        <taxon>Spiralia</taxon>
        <taxon>Lophotrochozoa</taxon>
        <taxon>Bryozoa</taxon>
        <taxon>Gymnolaemata</taxon>
        <taxon>Cheilostomatida</taxon>
        <taxon>Flustrina</taxon>
        <taxon>Buguloidea</taxon>
        <taxon>Bugulidae</taxon>
        <taxon>Bugula</taxon>
    </lineage>
</organism>
<evidence type="ECO:0000256" key="2">
    <source>
        <dbReference type="ARBA" id="ARBA00022771"/>
    </source>
</evidence>
<dbReference type="InterPro" id="IPR001841">
    <property type="entry name" value="Znf_RING"/>
</dbReference>
<evidence type="ECO:0000313" key="8">
    <source>
        <dbReference type="Proteomes" id="UP000593567"/>
    </source>
</evidence>
<keyword evidence="5" id="KW-0472">Membrane</keyword>
<feature type="transmembrane region" description="Helical" evidence="5">
    <location>
        <begin position="148"/>
        <end position="167"/>
    </location>
</feature>
<dbReference type="InterPro" id="IPR017907">
    <property type="entry name" value="Znf_RING_CS"/>
</dbReference>